<dbReference type="OrthoDB" id="980419at2"/>
<dbReference type="Gene3D" id="2.10.109.10">
    <property type="entry name" value="Umud Fragment, subunit A"/>
    <property type="match status" value="1"/>
</dbReference>
<dbReference type="GO" id="GO:0003677">
    <property type="term" value="F:DNA binding"/>
    <property type="evidence" value="ECO:0007669"/>
    <property type="project" value="UniProtKB-KW"/>
</dbReference>
<evidence type="ECO:0000256" key="1">
    <source>
        <dbReference type="ARBA" id="ARBA00023015"/>
    </source>
</evidence>
<gene>
    <name evidence="5" type="ORF">FDY95_20090</name>
</gene>
<proteinExistence type="predicted"/>
<dbReference type="InterPro" id="IPR036286">
    <property type="entry name" value="LexA/Signal_pep-like_sf"/>
</dbReference>
<protein>
    <recommendedName>
        <fullName evidence="4">Peptidase S24/S26A/S26B/S26C domain-containing protein</fullName>
    </recommendedName>
</protein>
<evidence type="ECO:0000256" key="3">
    <source>
        <dbReference type="ARBA" id="ARBA00023163"/>
    </source>
</evidence>
<reference evidence="5 6" key="1">
    <citation type="submission" date="2019-05" db="EMBL/GenBank/DDBJ databases">
        <title>Hymenobacter edaphi sp. nov., isolated from abandoned arsenic-contaminated farmland soil.</title>
        <authorList>
            <person name="Nie L."/>
        </authorList>
    </citation>
    <scope>NUCLEOTIDE SEQUENCE [LARGE SCALE GENOMIC DNA]</scope>
    <source>
        <strain evidence="5 6">1-3-3-8</strain>
    </source>
</reference>
<dbReference type="PANTHER" id="PTHR40661">
    <property type="match status" value="1"/>
</dbReference>
<name>A0A5R8WKU7_9BACT</name>
<organism evidence="5 6">
    <name type="scientific">Hymenobacter jeollabukensis</name>
    <dbReference type="NCBI Taxonomy" id="2025313"/>
    <lineage>
        <taxon>Bacteria</taxon>
        <taxon>Pseudomonadati</taxon>
        <taxon>Bacteroidota</taxon>
        <taxon>Cytophagia</taxon>
        <taxon>Cytophagales</taxon>
        <taxon>Hymenobacteraceae</taxon>
        <taxon>Hymenobacter</taxon>
    </lineage>
</organism>
<dbReference type="AlphaFoldDB" id="A0A5R8WKU7"/>
<feature type="domain" description="Peptidase S24/S26A/S26B/S26C" evidence="4">
    <location>
        <begin position="136"/>
        <end position="223"/>
    </location>
</feature>
<dbReference type="PANTHER" id="PTHR40661:SF3">
    <property type="entry name" value="FELS-1 PROPHAGE TRANSCRIPTIONAL REGULATOR"/>
    <property type="match status" value="1"/>
</dbReference>
<dbReference type="InterPro" id="IPR010982">
    <property type="entry name" value="Lambda_DNA-bd_dom_sf"/>
</dbReference>
<sequence length="282" mass="31563">MAQQMQVGDRISALLQHYGLSAYSLAAKLGYEGPQKLYKLVQNKSKPGYETLMDILNQFPELSAEWLMRGEGPMVHGEETPAQAAPSTYPGIPYAVSVDANGEERISVWGIKAQGGYMLARAQGQEAPEALETISVPGYKGRSVRAFEVAGDSMQPIIHQGDLVIATYTERLDLIQPKHVYVVITDELVTVKRLRGPVKKNEPLELLSDNRYYDPYLLPQKDVREIWQVQALLTRSIPANRDEAYDRMLVLMEMLAQDSQQLRSLLLDVAARYDVRLVGENG</sequence>
<dbReference type="EMBL" id="VAJM01000013">
    <property type="protein sequence ID" value="TLM89376.1"/>
    <property type="molecule type" value="Genomic_DNA"/>
</dbReference>
<evidence type="ECO:0000259" key="4">
    <source>
        <dbReference type="Pfam" id="PF00717"/>
    </source>
</evidence>
<dbReference type="Pfam" id="PF00717">
    <property type="entry name" value="Peptidase_S24"/>
    <property type="match status" value="1"/>
</dbReference>
<dbReference type="InterPro" id="IPR015927">
    <property type="entry name" value="Peptidase_S24_S26A/B/C"/>
</dbReference>
<dbReference type="InterPro" id="IPR039418">
    <property type="entry name" value="LexA-like"/>
</dbReference>
<dbReference type="SUPFAM" id="SSF51306">
    <property type="entry name" value="LexA/Signal peptidase"/>
    <property type="match status" value="1"/>
</dbReference>
<keyword evidence="1" id="KW-0805">Transcription regulation</keyword>
<dbReference type="SUPFAM" id="SSF47413">
    <property type="entry name" value="lambda repressor-like DNA-binding domains"/>
    <property type="match status" value="1"/>
</dbReference>
<dbReference type="CDD" id="cd06529">
    <property type="entry name" value="S24_LexA-like"/>
    <property type="match status" value="1"/>
</dbReference>
<evidence type="ECO:0000313" key="5">
    <source>
        <dbReference type="EMBL" id="TLM89376.1"/>
    </source>
</evidence>
<accession>A0A5R8WKU7</accession>
<evidence type="ECO:0000256" key="2">
    <source>
        <dbReference type="ARBA" id="ARBA00023125"/>
    </source>
</evidence>
<dbReference type="Proteomes" id="UP000305517">
    <property type="component" value="Unassembled WGS sequence"/>
</dbReference>
<evidence type="ECO:0000313" key="6">
    <source>
        <dbReference type="Proteomes" id="UP000305517"/>
    </source>
</evidence>
<keyword evidence="2" id="KW-0238">DNA-binding</keyword>
<comment type="caution">
    <text evidence="5">The sequence shown here is derived from an EMBL/GenBank/DDBJ whole genome shotgun (WGS) entry which is preliminary data.</text>
</comment>
<dbReference type="InterPro" id="IPR001387">
    <property type="entry name" value="Cro/C1-type_HTH"/>
</dbReference>
<dbReference type="CDD" id="cd00093">
    <property type="entry name" value="HTH_XRE"/>
    <property type="match status" value="1"/>
</dbReference>
<keyword evidence="3" id="KW-0804">Transcription</keyword>
<keyword evidence="6" id="KW-1185">Reference proteome</keyword>